<keyword evidence="10" id="KW-1185">Reference proteome</keyword>
<comment type="catalytic activity">
    <reaction evidence="4">
        <text>uridine(516) in 16S rRNA = pseudouridine(516) in 16S rRNA</text>
        <dbReference type="Rhea" id="RHEA:38867"/>
        <dbReference type="Rhea" id="RHEA-COMP:10089"/>
        <dbReference type="Rhea" id="RHEA-COMP:10090"/>
        <dbReference type="ChEBI" id="CHEBI:65314"/>
        <dbReference type="ChEBI" id="CHEBI:65315"/>
        <dbReference type="EC" id="5.4.99.19"/>
    </reaction>
</comment>
<dbReference type="GO" id="GO:0000455">
    <property type="term" value="P:enzyme-directed rRNA pseudouridine synthesis"/>
    <property type="evidence" value="ECO:0007669"/>
    <property type="project" value="UniProtKB-ARBA"/>
</dbReference>
<protein>
    <recommendedName>
        <fullName evidence="7">Pseudouridine synthase</fullName>
        <ecNumber evidence="7">5.4.99.-</ecNumber>
    </recommendedName>
</protein>
<evidence type="ECO:0000313" key="10">
    <source>
        <dbReference type="Proteomes" id="UP000787472"/>
    </source>
</evidence>
<dbReference type="PANTHER" id="PTHR47683">
    <property type="entry name" value="PSEUDOURIDINE SYNTHASE FAMILY PROTEIN-RELATED"/>
    <property type="match status" value="1"/>
</dbReference>
<dbReference type="CDD" id="cd00165">
    <property type="entry name" value="S4"/>
    <property type="match status" value="1"/>
</dbReference>
<organism evidence="9 10">
    <name type="scientific">Pseudomaricurvus hydrocarbonicus</name>
    <dbReference type="NCBI Taxonomy" id="1470433"/>
    <lineage>
        <taxon>Bacteria</taxon>
        <taxon>Pseudomonadati</taxon>
        <taxon>Pseudomonadota</taxon>
        <taxon>Gammaproteobacteria</taxon>
        <taxon>Cellvibrionales</taxon>
        <taxon>Cellvibrionaceae</taxon>
        <taxon>Pseudomaricurvus</taxon>
    </lineage>
</organism>
<dbReference type="Pfam" id="PF00849">
    <property type="entry name" value="PseudoU_synth_2"/>
    <property type="match status" value="1"/>
</dbReference>
<comment type="similarity">
    <text evidence="1 7">Belongs to the pseudouridine synthase RsuA family.</text>
</comment>
<evidence type="ECO:0000259" key="8">
    <source>
        <dbReference type="SMART" id="SM00363"/>
    </source>
</evidence>
<dbReference type="PROSITE" id="PS01149">
    <property type="entry name" value="PSI_RSU"/>
    <property type="match status" value="1"/>
</dbReference>
<dbReference type="InterPro" id="IPR006145">
    <property type="entry name" value="PsdUridine_synth_RsuA/RluA"/>
</dbReference>
<dbReference type="InterPro" id="IPR018496">
    <property type="entry name" value="PsdUridine_synth_RsuA/RluB_CS"/>
</dbReference>
<evidence type="ECO:0000256" key="6">
    <source>
        <dbReference type="PROSITE-ProRule" id="PRU00182"/>
    </source>
</evidence>
<dbReference type="SMART" id="SM00363">
    <property type="entry name" value="S4"/>
    <property type="match status" value="1"/>
</dbReference>
<evidence type="ECO:0000313" key="9">
    <source>
        <dbReference type="EMBL" id="NHO65393.1"/>
    </source>
</evidence>
<sequence>MRLDKYISHVSDLSRKEVKRLLRAGFVTVDGEVVKDPSLYVTESMQVCVDDEPLEAPRPRYFMLHKPQGYVCVTKDRDHPTVMELIDEPNKDKLQIAGRLDIDTTGLVLITDDGKWNHAITSPKRECKKTYHVTLASDISEDTGEKFSNGVKLDGELKLTLPAELDILFSNEARLTISEGKYHQVKRMFAAVGNRVEELHREKVGDIVLDADLDPGDYRELTREEVLSVKV</sequence>
<dbReference type="PANTHER" id="PTHR47683:SF4">
    <property type="entry name" value="PSEUDOURIDINE SYNTHASE"/>
    <property type="match status" value="1"/>
</dbReference>
<dbReference type="Gene3D" id="3.30.70.580">
    <property type="entry name" value="Pseudouridine synthase I, catalytic domain, N-terminal subdomain"/>
    <property type="match status" value="1"/>
</dbReference>
<accession>A0A9E5MLS9</accession>
<dbReference type="Pfam" id="PF01479">
    <property type="entry name" value="S4"/>
    <property type="match status" value="1"/>
</dbReference>
<dbReference type="CDD" id="cd02553">
    <property type="entry name" value="PseudoU_synth_RsuA"/>
    <property type="match status" value="1"/>
</dbReference>
<dbReference type="Gene3D" id="3.30.70.1560">
    <property type="entry name" value="Alpha-L RNA-binding motif"/>
    <property type="match status" value="1"/>
</dbReference>
<dbReference type="SUPFAM" id="SSF55174">
    <property type="entry name" value="Alpha-L RNA-binding motif"/>
    <property type="match status" value="1"/>
</dbReference>
<dbReference type="GO" id="GO:0003723">
    <property type="term" value="F:RNA binding"/>
    <property type="evidence" value="ECO:0007669"/>
    <property type="project" value="UniProtKB-KW"/>
</dbReference>
<dbReference type="Proteomes" id="UP000787472">
    <property type="component" value="Unassembled WGS sequence"/>
</dbReference>
<dbReference type="InterPro" id="IPR050343">
    <property type="entry name" value="RsuA_PseudoU_synthase"/>
</dbReference>
<reference evidence="9" key="1">
    <citation type="submission" date="2020-03" db="EMBL/GenBank/DDBJ databases">
        <authorList>
            <person name="Guo F."/>
        </authorList>
    </citation>
    <scope>NUCLEOTIDE SEQUENCE</scope>
    <source>
        <strain evidence="9">JCM 30134</strain>
    </source>
</reference>
<dbReference type="EC" id="5.4.99.-" evidence="7"/>
<dbReference type="AlphaFoldDB" id="A0A9E5MLS9"/>
<dbReference type="GO" id="GO:0005829">
    <property type="term" value="C:cytosol"/>
    <property type="evidence" value="ECO:0007669"/>
    <property type="project" value="UniProtKB-ARBA"/>
</dbReference>
<evidence type="ECO:0000256" key="5">
    <source>
        <dbReference type="ARBA" id="ARBA00037590"/>
    </source>
</evidence>
<keyword evidence="3 7" id="KW-0413">Isomerase</keyword>
<dbReference type="Gene3D" id="3.10.290.10">
    <property type="entry name" value="RNA-binding S4 domain"/>
    <property type="match status" value="1"/>
</dbReference>
<dbReference type="NCBIfam" id="TIGR00093">
    <property type="entry name" value="pseudouridine synthase"/>
    <property type="match status" value="1"/>
</dbReference>
<comment type="function">
    <text evidence="5">Responsible for synthesis of pseudouridine from uracil-516 in 16S ribosomal RNA.</text>
</comment>
<dbReference type="NCBIfam" id="NF008097">
    <property type="entry name" value="PRK10839.1"/>
    <property type="match status" value="1"/>
</dbReference>
<evidence type="ECO:0000256" key="3">
    <source>
        <dbReference type="ARBA" id="ARBA00023235"/>
    </source>
</evidence>
<dbReference type="InterPro" id="IPR036986">
    <property type="entry name" value="S4_RNA-bd_sf"/>
</dbReference>
<dbReference type="SUPFAM" id="SSF55120">
    <property type="entry name" value="Pseudouridine synthase"/>
    <property type="match status" value="1"/>
</dbReference>
<evidence type="ECO:0000256" key="4">
    <source>
        <dbReference type="ARBA" id="ARBA00036749"/>
    </source>
</evidence>
<dbReference type="InterPro" id="IPR002942">
    <property type="entry name" value="S4_RNA-bd"/>
</dbReference>
<keyword evidence="2 6" id="KW-0694">RNA-binding</keyword>
<evidence type="ECO:0000256" key="7">
    <source>
        <dbReference type="RuleBase" id="RU003887"/>
    </source>
</evidence>
<dbReference type="InterPro" id="IPR020103">
    <property type="entry name" value="PsdUridine_synth_cat_dom_sf"/>
</dbReference>
<evidence type="ECO:0000256" key="2">
    <source>
        <dbReference type="ARBA" id="ARBA00022884"/>
    </source>
</evidence>
<name>A0A9E5MLS9_9GAMM</name>
<evidence type="ECO:0000256" key="1">
    <source>
        <dbReference type="ARBA" id="ARBA00008348"/>
    </source>
</evidence>
<feature type="domain" description="RNA-binding S4" evidence="8">
    <location>
        <begin position="1"/>
        <end position="59"/>
    </location>
</feature>
<dbReference type="RefSeq" id="WP_167184217.1">
    <property type="nucleotide sequence ID" value="NZ_JAAONZ010000004.1"/>
</dbReference>
<dbReference type="GO" id="GO:0160136">
    <property type="term" value="F:16S rRNA pseudouridine(516) synthase activity"/>
    <property type="evidence" value="ECO:0007669"/>
    <property type="project" value="UniProtKB-EC"/>
</dbReference>
<dbReference type="InterPro" id="IPR020094">
    <property type="entry name" value="TruA/RsuA/RluB/E/F_N"/>
</dbReference>
<dbReference type="InterPro" id="IPR042092">
    <property type="entry name" value="PsdUridine_s_RsuA/RluB/E/F_cat"/>
</dbReference>
<dbReference type="InterPro" id="IPR000748">
    <property type="entry name" value="PsdUridine_synth_RsuA/RluB/E/F"/>
</dbReference>
<dbReference type="PROSITE" id="PS50889">
    <property type="entry name" value="S4"/>
    <property type="match status" value="1"/>
</dbReference>
<proteinExistence type="inferred from homology"/>
<gene>
    <name evidence="9" type="primary">rsuA</name>
    <name evidence="9" type="ORF">G8770_07565</name>
</gene>
<comment type="caution">
    <text evidence="9">The sequence shown here is derived from an EMBL/GenBank/DDBJ whole genome shotgun (WGS) entry which is preliminary data.</text>
</comment>
<dbReference type="FunFam" id="3.30.70.1560:FF:000001">
    <property type="entry name" value="Pseudouridine synthase"/>
    <property type="match status" value="1"/>
</dbReference>
<dbReference type="EMBL" id="JAAONZ010000004">
    <property type="protein sequence ID" value="NHO65393.1"/>
    <property type="molecule type" value="Genomic_DNA"/>
</dbReference>